<feature type="transmembrane region" description="Helical" evidence="7">
    <location>
        <begin position="135"/>
        <end position="152"/>
    </location>
</feature>
<comment type="similarity">
    <text evidence="5">Belongs to the SAT4 family.</text>
</comment>
<dbReference type="InterPro" id="IPR052337">
    <property type="entry name" value="SAT4-like"/>
</dbReference>
<protein>
    <recommendedName>
        <fullName evidence="8">Rhodopsin domain-containing protein</fullName>
    </recommendedName>
</protein>
<evidence type="ECO:0000256" key="1">
    <source>
        <dbReference type="ARBA" id="ARBA00004141"/>
    </source>
</evidence>
<feature type="compositionally biased region" description="Gly residues" evidence="6">
    <location>
        <begin position="8"/>
        <end position="28"/>
    </location>
</feature>
<keyword evidence="2 7" id="KW-0812">Transmembrane</keyword>
<dbReference type="PANTHER" id="PTHR33048:SF129">
    <property type="entry name" value="INTEGRAL MEMBRANE PROTEIN-RELATED"/>
    <property type="match status" value="1"/>
</dbReference>
<accession>A0AA40EPR7</accession>
<comment type="caution">
    <text evidence="9">The sequence shown here is derived from an EMBL/GenBank/DDBJ whole genome shotgun (WGS) entry which is preliminary data.</text>
</comment>
<reference evidence="9" key="1">
    <citation type="submission" date="2023-06" db="EMBL/GenBank/DDBJ databases">
        <title>Genome-scale phylogeny and comparative genomics of the fungal order Sordariales.</title>
        <authorList>
            <consortium name="Lawrence Berkeley National Laboratory"/>
            <person name="Hensen N."/>
            <person name="Bonometti L."/>
            <person name="Westerberg I."/>
            <person name="Brannstrom I.O."/>
            <person name="Guillou S."/>
            <person name="Cros-Aarteil S."/>
            <person name="Calhoun S."/>
            <person name="Haridas S."/>
            <person name="Kuo A."/>
            <person name="Mondo S."/>
            <person name="Pangilinan J."/>
            <person name="Riley R."/>
            <person name="LaButti K."/>
            <person name="Andreopoulos B."/>
            <person name="Lipzen A."/>
            <person name="Chen C."/>
            <person name="Yanf M."/>
            <person name="Daum C."/>
            <person name="Ng V."/>
            <person name="Clum A."/>
            <person name="Steindorff A."/>
            <person name="Ohm R."/>
            <person name="Martin F."/>
            <person name="Silar P."/>
            <person name="Natvig D."/>
            <person name="Lalanne C."/>
            <person name="Gautier V."/>
            <person name="Ament-velasquez S.L."/>
            <person name="Kruys A."/>
            <person name="Hutchinson M.I."/>
            <person name="Powell A.J."/>
            <person name="Barry K."/>
            <person name="Miller A.N."/>
            <person name="Grigoriev I.V."/>
            <person name="Debuchy R."/>
            <person name="Gladieux P."/>
            <person name="Thoren M.H."/>
            <person name="Johannesson H."/>
        </authorList>
    </citation>
    <scope>NUCLEOTIDE SEQUENCE</scope>
    <source>
        <strain evidence="9">SMH3187-1</strain>
    </source>
</reference>
<feature type="region of interest" description="Disordered" evidence="6">
    <location>
        <begin position="1"/>
        <end position="41"/>
    </location>
</feature>
<dbReference type="InterPro" id="IPR049326">
    <property type="entry name" value="Rhodopsin_dom_fungi"/>
</dbReference>
<dbReference type="GO" id="GO:0016020">
    <property type="term" value="C:membrane"/>
    <property type="evidence" value="ECO:0007669"/>
    <property type="project" value="UniProtKB-SubCell"/>
</dbReference>
<organism evidence="9 10">
    <name type="scientific">Schizothecium vesticola</name>
    <dbReference type="NCBI Taxonomy" id="314040"/>
    <lineage>
        <taxon>Eukaryota</taxon>
        <taxon>Fungi</taxon>
        <taxon>Dikarya</taxon>
        <taxon>Ascomycota</taxon>
        <taxon>Pezizomycotina</taxon>
        <taxon>Sordariomycetes</taxon>
        <taxon>Sordariomycetidae</taxon>
        <taxon>Sordariales</taxon>
        <taxon>Schizotheciaceae</taxon>
        <taxon>Schizothecium</taxon>
    </lineage>
</organism>
<proteinExistence type="inferred from homology"/>
<dbReference type="Proteomes" id="UP001172155">
    <property type="component" value="Unassembled WGS sequence"/>
</dbReference>
<feature type="transmembrane region" description="Helical" evidence="7">
    <location>
        <begin position="89"/>
        <end position="109"/>
    </location>
</feature>
<name>A0AA40EPR7_9PEZI</name>
<dbReference type="AlphaFoldDB" id="A0AA40EPR7"/>
<evidence type="ECO:0000256" key="5">
    <source>
        <dbReference type="ARBA" id="ARBA00038359"/>
    </source>
</evidence>
<evidence type="ECO:0000256" key="3">
    <source>
        <dbReference type="ARBA" id="ARBA00022989"/>
    </source>
</evidence>
<evidence type="ECO:0000256" key="7">
    <source>
        <dbReference type="SAM" id="Phobius"/>
    </source>
</evidence>
<feature type="region of interest" description="Disordered" evidence="6">
    <location>
        <begin position="358"/>
        <end position="409"/>
    </location>
</feature>
<keyword evidence="4 7" id="KW-0472">Membrane</keyword>
<sequence length="409" mass="44539">MDPSAGGAPPGGAGGAPGGAGGAPGGFQGPPDPSRIPSPPTEHAKQIALACAVVGIILNVFSFTVFSARVYTRTRPVLRLAWDDYTISLAYLMILVHSIFLLMTTPYSFGAMDPLDFTLEDVITANKYALVSQPLWAWSMSLIKISVAIMLLRLEPAKMMRHFLFFMIFIQIATAVYNTVVQAVQCFPFEAAWDILKINHPDAVCLDRTVIGMHQIIIASINIATDVAFALLPISFLRKVQRPLRERIIIGILMALGLFAAVCSIMKAVEAARFGRTDDPNAEGITIGTWSLVEEQVAFIAACVPCLRSLFQSFIIKMGLGTTKRSVPSKPTGVASGPSHRGFTGMSGTGGAIRLKSLSSGDSPSEENILHTDTKPGIWRTTEVKMEEEEEDYKREMMRRKASRDRDMV</sequence>
<feature type="transmembrane region" description="Helical" evidence="7">
    <location>
        <begin position="164"/>
        <end position="184"/>
    </location>
</feature>
<feature type="transmembrane region" description="Helical" evidence="7">
    <location>
        <begin position="47"/>
        <end position="68"/>
    </location>
</feature>
<keyword evidence="10" id="KW-1185">Reference proteome</keyword>
<keyword evidence="3 7" id="KW-1133">Transmembrane helix</keyword>
<evidence type="ECO:0000313" key="9">
    <source>
        <dbReference type="EMBL" id="KAK0743225.1"/>
    </source>
</evidence>
<feature type="transmembrane region" description="Helical" evidence="7">
    <location>
        <begin position="248"/>
        <end position="269"/>
    </location>
</feature>
<evidence type="ECO:0000256" key="4">
    <source>
        <dbReference type="ARBA" id="ARBA00023136"/>
    </source>
</evidence>
<dbReference type="PANTHER" id="PTHR33048">
    <property type="entry name" value="PTH11-LIKE INTEGRAL MEMBRANE PROTEIN (AFU_ORTHOLOGUE AFUA_5G11245)"/>
    <property type="match status" value="1"/>
</dbReference>
<feature type="transmembrane region" description="Helical" evidence="7">
    <location>
        <begin position="216"/>
        <end position="236"/>
    </location>
</feature>
<comment type="subcellular location">
    <subcellularLocation>
        <location evidence="1">Membrane</location>
        <topology evidence="1">Multi-pass membrane protein</topology>
    </subcellularLocation>
</comment>
<evidence type="ECO:0000259" key="8">
    <source>
        <dbReference type="Pfam" id="PF20684"/>
    </source>
</evidence>
<dbReference type="Pfam" id="PF20684">
    <property type="entry name" value="Fung_rhodopsin"/>
    <property type="match status" value="1"/>
</dbReference>
<feature type="domain" description="Rhodopsin" evidence="8">
    <location>
        <begin position="68"/>
        <end position="312"/>
    </location>
</feature>
<evidence type="ECO:0000256" key="6">
    <source>
        <dbReference type="SAM" id="MobiDB-lite"/>
    </source>
</evidence>
<feature type="region of interest" description="Disordered" evidence="6">
    <location>
        <begin position="326"/>
        <end position="346"/>
    </location>
</feature>
<evidence type="ECO:0000256" key="2">
    <source>
        <dbReference type="ARBA" id="ARBA00022692"/>
    </source>
</evidence>
<dbReference type="EMBL" id="JAUKUD010000005">
    <property type="protein sequence ID" value="KAK0743225.1"/>
    <property type="molecule type" value="Genomic_DNA"/>
</dbReference>
<feature type="compositionally biased region" description="Pro residues" evidence="6">
    <location>
        <begin position="30"/>
        <end position="40"/>
    </location>
</feature>
<gene>
    <name evidence="9" type="ORF">B0T18DRAFT_179189</name>
</gene>
<evidence type="ECO:0000313" key="10">
    <source>
        <dbReference type="Proteomes" id="UP001172155"/>
    </source>
</evidence>